<evidence type="ECO:0000256" key="1">
    <source>
        <dbReference type="ARBA" id="ARBA00022450"/>
    </source>
</evidence>
<keyword evidence="2" id="KW-0597">Phosphoprotein</keyword>
<dbReference type="KEGG" id="gvi:gsl1945"/>
<dbReference type="InterPro" id="IPR009081">
    <property type="entry name" value="PP-bd_ACP"/>
</dbReference>
<dbReference type="RefSeq" id="WP_011141943.1">
    <property type="nucleotide sequence ID" value="NC_005125.1"/>
</dbReference>
<dbReference type="eggNOG" id="COG0236">
    <property type="taxonomic scope" value="Bacteria"/>
</dbReference>
<dbReference type="AlphaFoldDB" id="Q7NJ87"/>
<sequence length="95" mass="10617">METQPLSNPARKTAAVHPHEAEIQEWLIAYLAQLLDIRPDKVDIAIPFERYGLDSSASIGMTGDLEAWLGCELDPALLYDYQTIEILARHLAGRV</sequence>
<dbReference type="STRING" id="251221.gene:10759437"/>
<reference evidence="4 5" key="1">
    <citation type="journal article" date="2003" name="DNA Res.">
        <title>Complete genome structure of Gloeobacter violaceus PCC 7421, a cyanobacterium that lacks thylakoids.</title>
        <authorList>
            <person name="Nakamura Y."/>
            <person name="Kaneko T."/>
            <person name="Sato S."/>
            <person name="Mimuro M."/>
            <person name="Miyashita H."/>
            <person name="Tsuchiya T."/>
            <person name="Sasamoto S."/>
            <person name="Watanabe A."/>
            <person name="Kawashima K."/>
            <person name="Kishida Y."/>
            <person name="Kiyokawa C."/>
            <person name="Kohara M."/>
            <person name="Matsumoto M."/>
            <person name="Matsuno A."/>
            <person name="Nakazaki N."/>
            <person name="Shimpo S."/>
            <person name="Takeuchi C."/>
            <person name="Yamada M."/>
            <person name="Tabata S."/>
        </authorList>
    </citation>
    <scope>NUCLEOTIDE SEQUENCE [LARGE SCALE GENOMIC DNA]</scope>
    <source>
        <strain evidence="5">ATCC 29082 / PCC 7421</strain>
    </source>
</reference>
<dbReference type="Gene3D" id="1.10.1200.10">
    <property type="entry name" value="ACP-like"/>
    <property type="match status" value="1"/>
</dbReference>
<keyword evidence="1" id="KW-0596">Phosphopantetheine</keyword>
<dbReference type="PROSITE" id="PS50075">
    <property type="entry name" value="CARRIER"/>
    <property type="match status" value="1"/>
</dbReference>
<dbReference type="PROSITE" id="PS00012">
    <property type="entry name" value="PHOSPHOPANTETHEINE"/>
    <property type="match status" value="1"/>
</dbReference>
<evidence type="ECO:0000313" key="4">
    <source>
        <dbReference type="EMBL" id="BAC89886.1"/>
    </source>
</evidence>
<evidence type="ECO:0000256" key="2">
    <source>
        <dbReference type="ARBA" id="ARBA00022553"/>
    </source>
</evidence>
<dbReference type="Pfam" id="PF00550">
    <property type="entry name" value="PP-binding"/>
    <property type="match status" value="1"/>
</dbReference>
<dbReference type="SMART" id="SM01294">
    <property type="entry name" value="PKS_PP_betabranch"/>
    <property type="match status" value="1"/>
</dbReference>
<dbReference type="HOGENOM" id="CLU_157807_3_0_3"/>
<evidence type="ECO:0000313" key="5">
    <source>
        <dbReference type="Proteomes" id="UP000000557"/>
    </source>
</evidence>
<dbReference type="PhylomeDB" id="Q7NJ87"/>
<feature type="domain" description="Carrier" evidence="3">
    <location>
        <begin position="18"/>
        <end position="95"/>
    </location>
</feature>
<dbReference type="SMART" id="SM00823">
    <property type="entry name" value="PKS_PP"/>
    <property type="match status" value="1"/>
</dbReference>
<dbReference type="EMBL" id="BA000045">
    <property type="protein sequence ID" value="BAC89886.1"/>
    <property type="molecule type" value="Genomic_DNA"/>
</dbReference>
<dbReference type="SUPFAM" id="SSF47336">
    <property type="entry name" value="ACP-like"/>
    <property type="match status" value="1"/>
</dbReference>
<name>Q7NJ87_GLOVI</name>
<dbReference type="EnsemblBacteria" id="BAC89886">
    <property type="protein sequence ID" value="BAC89886"/>
    <property type="gene ID" value="BAC89886"/>
</dbReference>
<dbReference type="Proteomes" id="UP000000557">
    <property type="component" value="Chromosome"/>
</dbReference>
<accession>Q7NJ87</accession>
<protein>
    <submittedName>
        <fullName evidence="4">Gsl1945 protein</fullName>
    </submittedName>
</protein>
<keyword evidence="5" id="KW-1185">Reference proteome</keyword>
<reference evidence="4 5" key="2">
    <citation type="journal article" date="2003" name="DNA Res.">
        <title>Complete genome structure of Gloeobacter violaceus PCC 7421, a cyanobacterium that lacks thylakoids (supplement).</title>
        <authorList>
            <person name="Nakamura Y."/>
            <person name="Kaneko T."/>
            <person name="Sato S."/>
            <person name="Mimuro M."/>
            <person name="Miyashita H."/>
            <person name="Tsuchiya T."/>
            <person name="Sasamoto S."/>
            <person name="Watanabe A."/>
            <person name="Kawashima K."/>
            <person name="Kishida Y."/>
            <person name="Kiyokawa C."/>
            <person name="Kohara M."/>
            <person name="Matsumoto M."/>
            <person name="Matsuno A."/>
            <person name="Nakazaki N."/>
            <person name="Shimpo S."/>
            <person name="Takeuchi C."/>
            <person name="Yamada M."/>
            <person name="Tabata S."/>
        </authorList>
    </citation>
    <scope>NUCLEOTIDE SEQUENCE [LARGE SCALE GENOMIC DNA]</scope>
    <source>
        <strain evidence="5">ATCC 29082 / PCC 7421</strain>
    </source>
</reference>
<evidence type="ECO:0000259" key="3">
    <source>
        <dbReference type="PROSITE" id="PS50075"/>
    </source>
</evidence>
<dbReference type="PATRIC" id="fig|251221.4.peg.1979"/>
<dbReference type="InterPro" id="IPR036736">
    <property type="entry name" value="ACP-like_sf"/>
</dbReference>
<gene>
    <name evidence="4" type="ordered locus">gsl1945</name>
</gene>
<dbReference type="GO" id="GO:0031177">
    <property type="term" value="F:phosphopantetheine binding"/>
    <property type="evidence" value="ECO:0007669"/>
    <property type="project" value="InterPro"/>
</dbReference>
<dbReference type="OrthoDB" id="425617at2"/>
<organism evidence="4 5">
    <name type="scientific">Gloeobacter violaceus (strain ATCC 29082 / PCC 7421)</name>
    <dbReference type="NCBI Taxonomy" id="251221"/>
    <lineage>
        <taxon>Bacteria</taxon>
        <taxon>Bacillati</taxon>
        <taxon>Cyanobacteriota</taxon>
        <taxon>Cyanophyceae</taxon>
        <taxon>Gloeobacterales</taxon>
        <taxon>Gloeobacteraceae</taxon>
        <taxon>Gloeobacter</taxon>
    </lineage>
</organism>
<proteinExistence type="predicted"/>
<dbReference type="InterPro" id="IPR006162">
    <property type="entry name" value="Ppantetheine_attach_site"/>
</dbReference>
<dbReference type="InterPro" id="IPR020806">
    <property type="entry name" value="PKS_PP-bd"/>
</dbReference>
<dbReference type="InParanoid" id="Q7NJ87"/>